<dbReference type="STRING" id="1348612.A0A397JRM4"/>
<name>A0A397JRM4_9GLOM</name>
<gene>
    <name evidence="1" type="ORF">Glove_40g176</name>
</gene>
<dbReference type="EMBL" id="PQFF01000038">
    <property type="protein sequence ID" value="RHZ87140.1"/>
    <property type="molecule type" value="Genomic_DNA"/>
</dbReference>
<evidence type="ECO:0000313" key="2">
    <source>
        <dbReference type="Proteomes" id="UP000266861"/>
    </source>
</evidence>
<dbReference type="OrthoDB" id="642895at2759"/>
<sequence length="85" mass="10397">MSERRALTEKMIEIRKKIDPRHLFQSSFRLLEEKWRKSCWPNLKGQAVIKKMIEFKKKRHPVQVTFFKVHSDYWKKNEENLVGPI</sequence>
<protein>
    <submittedName>
        <fullName evidence="1">Uncharacterized protein</fullName>
    </submittedName>
</protein>
<keyword evidence="2" id="KW-1185">Reference proteome</keyword>
<reference evidence="1 2" key="1">
    <citation type="submission" date="2018-08" db="EMBL/GenBank/DDBJ databases">
        <title>Genome and evolution of the arbuscular mycorrhizal fungus Diversispora epigaea (formerly Glomus versiforme) and its bacterial endosymbionts.</title>
        <authorList>
            <person name="Sun X."/>
            <person name="Fei Z."/>
            <person name="Harrison M."/>
        </authorList>
    </citation>
    <scope>NUCLEOTIDE SEQUENCE [LARGE SCALE GENOMIC DNA]</scope>
    <source>
        <strain evidence="1 2">IT104</strain>
    </source>
</reference>
<accession>A0A397JRM4</accession>
<dbReference type="Proteomes" id="UP000266861">
    <property type="component" value="Unassembled WGS sequence"/>
</dbReference>
<evidence type="ECO:0000313" key="1">
    <source>
        <dbReference type="EMBL" id="RHZ87140.1"/>
    </source>
</evidence>
<organism evidence="1 2">
    <name type="scientific">Diversispora epigaea</name>
    <dbReference type="NCBI Taxonomy" id="1348612"/>
    <lineage>
        <taxon>Eukaryota</taxon>
        <taxon>Fungi</taxon>
        <taxon>Fungi incertae sedis</taxon>
        <taxon>Mucoromycota</taxon>
        <taxon>Glomeromycotina</taxon>
        <taxon>Glomeromycetes</taxon>
        <taxon>Diversisporales</taxon>
        <taxon>Diversisporaceae</taxon>
        <taxon>Diversispora</taxon>
    </lineage>
</organism>
<dbReference type="AlphaFoldDB" id="A0A397JRM4"/>
<comment type="caution">
    <text evidence="1">The sequence shown here is derived from an EMBL/GenBank/DDBJ whole genome shotgun (WGS) entry which is preliminary data.</text>
</comment>
<proteinExistence type="predicted"/>